<dbReference type="Proteomes" id="UP000319976">
    <property type="component" value="Chromosome"/>
</dbReference>
<dbReference type="RefSeq" id="WP_145261510.1">
    <property type="nucleotide sequence ID" value="NZ_CP036316.1"/>
</dbReference>
<sequence>MSPFHLLDSSRANMLRIATCLGFLALACVLVVGCGSSELEYTELKRLDERLTKSDMGVLLVLFKSMSEEDLTKLPVVLAQKPSWAPERTLPVREMMDEELDRIQQDSSVERVSATLPDSRTVRHLLQHQKMTREQLAALYVSVGYAISKSKWTRRWTLENLVRRGEQEMRNLRSDSRPFNSLPADARHHILEKAAWVAVADRAERLLDVPDENVDFVEAYFEKLQQYYPAGYFQDPLATVMPRLEVYGVPFAETDPSRKDEDILWYQSHAIMGYDSPEKTAAETSDRF</sequence>
<proteinExistence type="predicted"/>
<dbReference type="EMBL" id="CP036316">
    <property type="protein sequence ID" value="QDT64389.1"/>
    <property type="molecule type" value="Genomic_DNA"/>
</dbReference>
<reference evidence="1 2" key="1">
    <citation type="submission" date="2019-02" db="EMBL/GenBank/DDBJ databases">
        <title>Deep-cultivation of Planctomycetes and their phenomic and genomic characterization uncovers novel biology.</title>
        <authorList>
            <person name="Wiegand S."/>
            <person name="Jogler M."/>
            <person name="Boedeker C."/>
            <person name="Pinto D."/>
            <person name="Vollmers J."/>
            <person name="Rivas-Marin E."/>
            <person name="Kohn T."/>
            <person name="Peeters S.H."/>
            <person name="Heuer A."/>
            <person name="Rast P."/>
            <person name="Oberbeckmann S."/>
            <person name="Bunk B."/>
            <person name="Jeske O."/>
            <person name="Meyerdierks A."/>
            <person name="Storesund J.E."/>
            <person name="Kallscheuer N."/>
            <person name="Luecker S."/>
            <person name="Lage O.M."/>
            <person name="Pohl T."/>
            <person name="Merkel B.J."/>
            <person name="Hornburger P."/>
            <person name="Mueller R.-W."/>
            <person name="Bruemmer F."/>
            <person name="Labrenz M."/>
            <person name="Spormann A.M."/>
            <person name="Op den Camp H."/>
            <person name="Overmann J."/>
            <person name="Amann R."/>
            <person name="Jetten M.S.M."/>
            <person name="Mascher T."/>
            <person name="Medema M.H."/>
            <person name="Devos D.P."/>
            <person name="Kaster A.-K."/>
            <person name="Ovreas L."/>
            <person name="Rohde M."/>
            <person name="Galperin M.Y."/>
            <person name="Jogler C."/>
        </authorList>
    </citation>
    <scope>NUCLEOTIDE SEQUENCE [LARGE SCALE GENOMIC DNA]</scope>
    <source>
        <strain evidence="1 2">V22</strain>
    </source>
</reference>
<accession>A0A517T7P6</accession>
<keyword evidence="2" id="KW-1185">Reference proteome</keyword>
<gene>
    <name evidence="1" type="ORF">V22_16230</name>
</gene>
<dbReference type="AlphaFoldDB" id="A0A517T7P6"/>
<evidence type="ECO:0000313" key="2">
    <source>
        <dbReference type="Proteomes" id="UP000319976"/>
    </source>
</evidence>
<protein>
    <submittedName>
        <fullName evidence="1">Uncharacterized protein</fullName>
    </submittedName>
</protein>
<dbReference type="KEGG" id="chya:V22_16230"/>
<dbReference type="OrthoDB" id="210895at2"/>
<evidence type="ECO:0000313" key="1">
    <source>
        <dbReference type="EMBL" id="QDT64389.1"/>
    </source>
</evidence>
<name>A0A517T7P6_9PLAN</name>
<organism evidence="1 2">
    <name type="scientific">Calycomorphotria hydatis</name>
    <dbReference type="NCBI Taxonomy" id="2528027"/>
    <lineage>
        <taxon>Bacteria</taxon>
        <taxon>Pseudomonadati</taxon>
        <taxon>Planctomycetota</taxon>
        <taxon>Planctomycetia</taxon>
        <taxon>Planctomycetales</taxon>
        <taxon>Planctomycetaceae</taxon>
        <taxon>Calycomorphotria</taxon>
    </lineage>
</organism>